<dbReference type="PANTHER" id="PTHR38645:SF1">
    <property type="entry name" value="YALI0F12243P"/>
    <property type="match status" value="1"/>
</dbReference>
<feature type="compositionally biased region" description="Low complexity" evidence="1">
    <location>
        <begin position="113"/>
        <end position="138"/>
    </location>
</feature>
<comment type="caution">
    <text evidence="2">The sequence shown here is derived from an EMBL/GenBank/DDBJ whole genome shotgun (WGS) entry which is preliminary data.</text>
</comment>
<organism evidence="2 3">
    <name type="scientific">Pichia kluyveri</name>
    <name type="common">Yeast</name>
    <dbReference type="NCBI Taxonomy" id="36015"/>
    <lineage>
        <taxon>Eukaryota</taxon>
        <taxon>Fungi</taxon>
        <taxon>Dikarya</taxon>
        <taxon>Ascomycota</taxon>
        <taxon>Saccharomycotina</taxon>
        <taxon>Pichiomycetes</taxon>
        <taxon>Pichiales</taxon>
        <taxon>Pichiaceae</taxon>
        <taxon>Pichia</taxon>
    </lineage>
</organism>
<protein>
    <submittedName>
        <fullName evidence="2">Uncharacterized protein</fullName>
    </submittedName>
</protein>
<evidence type="ECO:0000256" key="1">
    <source>
        <dbReference type="SAM" id="MobiDB-lite"/>
    </source>
</evidence>
<proteinExistence type="predicted"/>
<feature type="region of interest" description="Disordered" evidence="1">
    <location>
        <begin position="211"/>
        <end position="240"/>
    </location>
</feature>
<evidence type="ECO:0000313" key="2">
    <source>
        <dbReference type="EMBL" id="GMM46774.1"/>
    </source>
</evidence>
<dbReference type="EMBL" id="BTGB01000004">
    <property type="protein sequence ID" value="GMM46774.1"/>
    <property type="molecule type" value="Genomic_DNA"/>
</dbReference>
<feature type="compositionally biased region" description="Low complexity" evidence="1">
    <location>
        <begin position="180"/>
        <end position="190"/>
    </location>
</feature>
<dbReference type="AlphaFoldDB" id="A0AAV5R829"/>
<feature type="region of interest" description="Disordered" evidence="1">
    <location>
        <begin position="176"/>
        <end position="195"/>
    </location>
</feature>
<feature type="compositionally biased region" description="Polar residues" evidence="1">
    <location>
        <begin position="94"/>
        <end position="112"/>
    </location>
</feature>
<evidence type="ECO:0000313" key="3">
    <source>
        <dbReference type="Proteomes" id="UP001378960"/>
    </source>
</evidence>
<feature type="compositionally biased region" description="Basic and acidic residues" evidence="1">
    <location>
        <begin position="219"/>
        <end position="233"/>
    </location>
</feature>
<reference evidence="2 3" key="1">
    <citation type="journal article" date="2023" name="Elife">
        <title>Identification of key yeast species and microbe-microbe interactions impacting larval growth of Drosophila in the wild.</title>
        <authorList>
            <person name="Mure A."/>
            <person name="Sugiura Y."/>
            <person name="Maeda R."/>
            <person name="Honda K."/>
            <person name="Sakurai N."/>
            <person name="Takahashi Y."/>
            <person name="Watada M."/>
            <person name="Katoh T."/>
            <person name="Gotoh A."/>
            <person name="Gotoh Y."/>
            <person name="Taniguchi I."/>
            <person name="Nakamura K."/>
            <person name="Hayashi T."/>
            <person name="Katayama T."/>
            <person name="Uemura T."/>
            <person name="Hattori Y."/>
        </authorList>
    </citation>
    <scope>NUCLEOTIDE SEQUENCE [LARGE SCALE GENOMIC DNA]</scope>
    <source>
        <strain evidence="2 3">PK-24</strain>
    </source>
</reference>
<accession>A0AAV5R829</accession>
<sequence>MDLSNLSTNLPLSTKPTEEAFDAINKELSDEFKVGARSIAALYRLSNTKNSLLIAKGYLNSINDISNLLDNGNISSLDDLRQFLHNKKLELSPNESLNESTTTTINNQERQISSSPSPSVPSNNTSSSSQLPQSQSSQIIGQHHDFTINNPTNHHFPLSRTPMSIDNTHLKYYHSKSKSNKLNSSTVSSSNQCNISAENTNSNNLINMNINNHQSIDSNSDKHLDNSSDHNVEDNDDNDDYDDISFDTMSDTSFLKRKLNIVSTISKKQKFNQ</sequence>
<gene>
    <name evidence="2" type="ORF">DAPK24_033490</name>
</gene>
<dbReference type="PANTHER" id="PTHR38645">
    <property type="entry name" value="CHROMOSOME 9, WHOLE GENOME SHOTGUN SEQUENCE"/>
    <property type="match status" value="1"/>
</dbReference>
<feature type="region of interest" description="Disordered" evidence="1">
    <location>
        <begin position="94"/>
        <end position="138"/>
    </location>
</feature>
<name>A0AAV5R829_PICKL</name>
<dbReference type="Proteomes" id="UP001378960">
    <property type="component" value="Unassembled WGS sequence"/>
</dbReference>
<keyword evidence="3" id="KW-1185">Reference proteome</keyword>